<accession>A0A927IF64</accession>
<evidence type="ECO:0000313" key="3">
    <source>
        <dbReference type="Proteomes" id="UP000622317"/>
    </source>
</evidence>
<dbReference type="SUPFAM" id="SSF69304">
    <property type="entry name" value="Tricorn protease N-terminal domain"/>
    <property type="match status" value="1"/>
</dbReference>
<dbReference type="InterPro" id="IPR013229">
    <property type="entry name" value="PEGA"/>
</dbReference>
<protein>
    <submittedName>
        <fullName evidence="2">PEGA domain-containing protein</fullName>
    </submittedName>
</protein>
<dbReference type="PANTHER" id="PTHR36842:SF1">
    <property type="entry name" value="PROTEIN TOLB"/>
    <property type="match status" value="1"/>
</dbReference>
<feature type="domain" description="PEGA" evidence="1">
    <location>
        <begin position="107"/>
        <end position="131"/>
    </location>
</feature>
<name>A0A927IF64_9BACT</name>
<organism evidence="2 3">
    <name type="scientific">Pelagicoccus enzymogenes</name>
    <dbReference type="NCBI Taxonomy" id="2773457"/>
    <lineage>
        <taxon>Bacteria</taxon>
        <taxon>Pseudomonadati</taxon>
        <taxon>Verrucomicrobiota</taxon>
        <taxon>Opitutia</taxon>
        <taxon>Puniceicoccales</taxon>
        <taxon>Pelagicoccaceae</taxon>
        <taxon>Pelagicoccus</taxon>
    </lineage>
</organism>
<keyword evidence="3" id="KW-1185">Reference proteome</keyword>
<dbReference type="Pfam" id="PF08308">
    <property type="entry name" value="PEGA"/>
    <property type="match status" value="1"/>
</dbReference>
<dbReference type="RefSeq" id="WP_191616912.1">
    <property type="nucleotide sequence ID" value="NZ_JACYFG010000013.1"/>
</dbReference>
<dbReference type="AlphaFoldDB" id="A0A927IF64"/>
<sequence length="603" mass="66491">MKKLIRFVLLLLLPVSVFGRDVLIDTVPRGARIEIINLGSTRIRAGAVYTGPAEIDFSRRSELYQLEVSAPGYQTELVTYDYNAGSSIKSISVSLEKLTDTKTFQFSSEPSGAAVTIDGKAVGVTPLSVNLDFNREDKDSPWSTARATISLRNHETKSVNLSVESTSSIPLARLALLKDRGTFTIKTTSGGRPLPGVPLTVDGNVVGETPLQTTFDFERSAGTQPWSVIVAELGIPEEFISKSINITRDGEKAISVDLDPVTEVPVTLNFPTTSFTVRGPQLSLDTTQRLGMLNSRDLSTPYSDLRKVTNFTRSSPILTAVNSFALTPDGQSIIYAVTMENEDGSNYSNLFMKAANDQSFSFLQITRGNQYFDTNPSTGVDPSSNLVVFQSNRLGRRNSWDISAVRVQDGRVVGGVLQLTHEPRFNFRPTIVSENRPAFFIGYDDFPSAEPYISSIRLDGSSYTVLGEVAEEVVYTQSGKLFLVRSAADTGIKQIYSVTTEGLVFSTVINDFEFSQAHCFNPAISPDESKMIFVSDYARDMQDRQNNNLFILDFESGRIQQITDNGSDDIAPLWSPTDPNVVFFLSNREGIYNIWRMELVVGN</sequence>
<evidence type="ECO:0000313" key="2">
    <source>
        <dbReference type="EMBL" id="MBD5779787.1"/>
    </source>
</evidence>
<evidence type="ECO:0000259" key="1">
    <source>
        <dbReference type="Pfam" id="PF08308"/>
    </source>
</evidence>
<dbReference type="PANTHER" id="PTHR36842">
    <property type="entry name" value="PROTEIN TOLB HOMOLOG"/>
    <property type="match status" value="1"/>
</dbReference>
<proteinExistence type="predicted"/>
<dbReference type="Gene3D" id="2.120.10.30">
    <property type="entry name" value="TolB, C-terminal domain"/>
    <property type="match status" value="2"/>
</dbReference>
<dbReference type="EMBL" id="JACYFG010000013">
    <property type="protein sequence ID" value="MBD5779787.1"/>
    <property type="molecule type" value="Genomic_DNA"/>
</dbReference>
<comment type="caution">
    <text evidence="2">The sequence shown here is derived from an EMBL/GenBank/DDBJ whole genome shotgun (WGS) entry which is preliminary data.</text>
</comment>
<dbReference type="Proteomes" id="UP000622317">
    <property type="component" value="Unassembled WGS sequence"/>
</dbReference>
<reference evidence="2" key="1">
    <citation type="submission" date="2020-09" db="EMBL/GenBank/DDBJ databases">
        <title>Pelagicoccus enzymogenes sp. nov. with an EPS production, isolated from marine sediment.</title>
        <authorList>
            <person name="Feng X."/>
        </authorList>
    </citation>
    <scope>NUCLEOTIDE SEQUENCE</scope>
    <source>
        <strain evidence="2">NFK12</strain>
    </source>
</reference>
<gene>
    <name evidence="2" type="ORF">IEN85_09810</name>
</gene>
<dbReference type="InterPro" id="IPR011042">
    <property type="entry name" value="6-blade_b-propeller_TolB-like"/>
</dbReference>